<dbReference type="InterPro" id="IPR036259">
    <property type="entry name" value="MFS_trans_sf"/>
</dbReference>
<feature type="transmembrane region" description="Helical" evidence="7">
    <location>
        <begin position="155"/>
        <end position="175"/>
    </location>
</feature>
<dbReference type="AlphaFoldDB" id="A0A8B2NI52"/>
<feature type="transmembrane region" description="Helical" evidence="7">
    <location>
        <begin position="96"/>
        <end position="120"/>
    </location>
</feature>
<comment type="subcellular location">
    <subcellularLocation>
        <location evidence="1">Cell membrane</location>
        <topology evidence="1">Multi-pass membrane protein</topology>
    </subcellularLocation>
</comment>
<feature type="transmembrane region" description="Helical" evidence="7">
    <location>
        <begin position="213"/>
        <end position="231"/>
    </location>
</feature>
<feature type="transmembrane region" description="Helical" evidence="7">
    <location>
        <begin position="25"/>
        <end position="45"/>
    </location>
</feature>
<dbReference type="GO" id="GO:0005886">
    <property type="term" value="C:plasma membrane"/>
    <property type="evidence" value="ECO:0007669"/>
    <property type="project" value="UniProtKB-SubCell"/>
</dbReference>
<sequence>MDLIDKRIAPAGEEERDGLPAPRRYYAMAAVWLALVMAVLDSAIANIALPTIAAEVGADPAQSVWIINAYQIAIIMLLLPLAALGEIIGYRRVFAAGLIIFVVASVGCVASDSLGALTAWRFVEGVGASAIMAINGALLRLVWPHRLLSRGIGWNATIVAISAAAGPTVAAAVLSLGSWRWLFAINVPIGLAALAIGLYFLPASERSGRPFDWASGVLSAIAFGALFLAVGDVTGGHVGSRTLADLAIGLAAGFAVIWLSRRSVAPIIPLDLIRIPLLLRSYGTSVFAFAAQMIGLVALPFYLGHRFGFSHVTVGLVVTAIPIGTMVAAPLSARLLDRISAATLGAAGLILLAAAYLAVAGLSSAALIAACMWIVGFGFGLMQTPNNRVMLGEAPWRRSGAAAGMLAMSRLTGQTLGAIVTALCLRVWGTSSVAPFLVAAAFGLVSAAFSATRRGRTAG</sequence>
<feature type="transmembrane region" description="Helical" evidence="7">
    <location>
        <begin position="181"/>
        <end position="201"/>
    </location>
</feature>
<proteinExistence type="predicted"/>
<dbReference type="Proteomes" id="UP000249590">
    <property type="component" value="Unassembled WGS sequence"/>
</dbReference>
<evidence type="ECO:0000256" key="6">
    <source>
        <dbReference type="ARBA" id="ARBA00023136"/>
    </source>
</evidence>
<organism evidence="9 10">
    <name type="scientific">Acuticoccus sediminis</name>
    <dbReference type="NCBI Taxonomy" id="2184697"/>
    <lineage>
        <taxon>Bacteria</taxon>
        <taxon>Pseudomonadati</taxon>
        <taxon>Pseudomonadota</taxon>
        <taxon>Alphaproteobacteria</taxon>
        <taxon>Hyphomicrobiales</taxon>
        <taxon>Amorphaceae</taxon>
        <taxon>Acuticoccus</taxon>
    </lineage>
</organism>
<evidence type="ECO:0000259" key="8">
    <source>
        <dbReference type="PROSITE" id="PS50850"/>
    </source>
</evidence>
<dbReference type="RefSeq" id="WP_111352244.1">
    <property type="nucleotide sequence ID" value="NZ_QHHQ01000011.1"/>
</dbReference>
<keyword evidence="2" id="KW-0813">Transport</keyword>
<comment type="caution">
    <text evidence="9">The sequence shown here is derived from an EMBL/GenBank/DDBJ whole genome shotgun (WGS) entry which is preliminary data.</text>
</comment>
<dbReference type="SUPFAM" id="SSF103473">
    <property type="entry name" value="MFS general substrate transporter"/>
    <property type="match status" value="1"/>
</dbReference>
<accession>A0A8B2NI52</accession>
<evidence type="ECO:0000256" key="7">
    <source>
        <dbReference type="SAM" id="Phobius"/>
    </source>
</evidence>
<evidence type="ECO:0000256" key="3">
    <source>
        <dbReference type="ARBA" id="ARBA00022475"/>
    </source>
</evidence>
<dbReference type="PANTHER" id="PTHR42718">
    <property type="entry name" value="MAJOR FACILITATOR SUPERFAMILY MULTIDRUG TRANSPORTER MFSC"/>
    <property type="match status" value="1"/>
</dbReference>
<dbReference type="InterPro" id="IPR011701">
    <property type="entry name" value="MFS"/>
</dbReference>
<dbReference type="Pfam" id="PF07690">
    <property type="entry name" value="MFS_1"/>
    <property type="match status" value="2"/>
</dbReference>
<feature type="transmembrane region" description="Helical" evidence="7">
    <location>
        <begin position="281"/>
        <end position="303"/>
    </location>
</feature>
<keyword evidence="3" id="KW-1003">Cell membrane</keyword>
<dbReference type="CDD" id="cd17321">
    <property type="entry name" value="MFS_MMR_MDR_like"/>
    <property type="match status" value="1"/>
</dbReference>
<dbReference type="EMBL" id="QHHQ01000011">
    <property type="protein sequence ID" value="RAH96721.1"/>
    <property type="molecule type" value="Genomic_DNA"/>
</dbReference>
<feature type="transmembrane region" description="Helical" evidence="7">
    <location>
        <begin position="403"/>
        <end position="428"/>
    </location>
</feature>
<evidence type="ECO:0000256" key="1">
    <source>
        <dbReference type="ARBA" id="ARBA00004651"/>
    </source>
</evidence>
<feature type="transmembrane region" description="Helical" evidence="7">
    <location>
        <begin position="243"/>
        <end position="260"/>
    </location>
</feature>
<evidence type="ECO:0000313" key="9">
    <source>
        <dbReference type="EMBL" id="RAH96721.1"/>
    </source>
</evidence>
<dbReference type="PANTHER" id="PTHR42718:SF46">
    <property type="entry name" value="BLR6921 PROTEIN"/>
    <property type="match status" value="1"/>
</dbReference>
<feature type="transmembrane region" description="Helical" evidence="7">
    <location>
        <begin position="309"/>
        <end position="329"/>
    </location>
</feature>
<dbReference type="Gene3D" id="1.20.1720.10">
    <property type="entry name" value="Multidrug resistance protein D"/>
    <property type="match status" value="1"/>
</dbReference>
<name>A0A8B2NI52_9HYPH</name>
<dbReference type="GO" id="GO:0022857">
    <property type="term" value="F:transmembrane transporter activity"/>
    <property type="evidence" value="ECO:0007669"/>
    <property type="project" value="InterPro"/>
</dbReference>
<keyword evidence="6 7" id="KW-0472">Membrane</keyword>
<evidence type="ECO:0000256" key="2">
    <source>
        <dbReference type="ARBA" id="ARBA00022448"/>
    </source>
</evidence>
<protein>
    <submittedName>
        <fullName evidence="9">MFS transporter</fullName>
    </submittedName>
</protein>
<dbReference type="PRINTS" id="PR01036">
    <property type="entry name" value="TCRTETB"/>
</dbReference>
<feature type="domain" description="Major facilitator superfamily (MFS) profile" evidence="8">
    <location>
        <begin position="27"/>
        <end position="458"/>
    </location>
</feature>
<dbReference type="Gene3D" id="1.20.1250.20">
    <property type="entry name" value="MFS general substrate transporter like domains"/>
    <property type="match status" value="1"/>
</dbReference>
<feature type="transmembrane region" description="Helical" evidence="7">
    <location>
        <begin position="65"/>
        <end position="84"/>
    </location>
</feature>
<evidence type="ECO:0000256" key="5">
    <source>
        <dbReference type="ARBA" id="ARBA00022989"/>
    </source>
</evidence>
<dbReference type="OrthoDB" id="2414439at2"/>
<gene>
    <name evidence="9" type="ORF">DLJ53_31145</name>
</gene>
<feature type="transmembrane region" description="Helical" evidence="7">
    <location>
        <begin position="341"/>
        <end position="359"/>
    </location>
</feature>
<feature type="transmembrane region" description="Helical" evidence="7">
    <location>
        <begin position="434"/>
        <end position="452"/>
    </location>
</feature>
<evidence type="ECO:0000313" key="10">
    <source>
        <dbReference type="Proteomes" id="UP000249590"/>
    </source>
</evidence>
<keyword evidence="4 7" id="KW-0812">Transmembrane</keyword>
<evidence type="ECO:0000256" key="4">
    <source>
        <dbReference type="ARBA" id="ARBA00022692"/>
    </source>
</evidence>
<keyword evidence="5 7" id="KW-1133">Transmembrane helix</keyword>
<dbReference type="PROSITE" id="PS50850">
    <property type="entry name" value="MFS"/>
    <property type="match status" value="1"/>
</dbReference>
<dbReference type="InterPro" id="IPR020846">
    <property type="entry name" value="MFS_dom"/>
</dbReference>
<keyword evidence="10" id="KW-1185">Reference proteome</keyword>
<reference evidence="9 10" key="1">
    <citation type="submission" date="2018-05" db="EMBL/GenBank/DDBJ databases">
        <title>Acuticoccus sediminis sp. nov., isolated from deep-sea sediment of Indian Ocean.</title>
        <authorList>
            <person name="Liu X."/>
            <person name="Lai Q."/>
            <person name="Du Y."/>
            <person name="Sun F."/>
            <person name="Zhang X."/>
            <person name="Wang S."/>
            <person name="Shao Z."/>
        </authorList>
    </citation>
    <scope>NUCLEOTIDE SEQUENCE [LARGE SCALE GENOMIC DNA]</scope>
    <source>
        <strain evidence="9 10">PTG4-2</strain>
    </source>
</reference>
<feature type="transmembrane region" description="Helical" evidence="7">
    <location>
        <begin position="365"/>
        <end position="382"/>
    </location>
</feature>
<feature type="transmembrane region" description="Helical" evidence="7">
    <location>
        <begin position="126"/>
        <end position="143"/>
    </location>
</feature>